<keyword evidence="14" id="KW-1185">Reference proteome</keyword>
<dbReference type="InterPro" id="IPR013087">
    <property type="entry name" value="Znf_C2H2_type"/>
</dbReference>
<evidence type="ECO:0000256" key="6">
    <source>
        <dbReference type="ARBA" id="ARBA00022833"/>
    </source>
</evidence>
<evidence type="ECO:0000256" key="9">
    <source>
        <dbReference type="ARBA" id="ARBA00023242"/>
    </source>
</evidence>
<feature type="compositionally biased region" description="Low complexity" evidence="11">
    <location>
        <begin position="94"/>
        <end position="104"/>
    </location>
</feature>
<feature type="domain" description="C2H2-type" evidence="12">
    <location>
        <begin position="334"/>
        <end position="361"/>
    </location>
</feature>
<dbReference type="OrthoDB" id="2535040at2759"/>
<feature type="compositionally biased region" description="Pro residues" evidence="11">
    <location>
        <begin position="401"/>
        <end position="416"/>
    </location>
</feature>
<accession>A0A1Y2FB99</accession>
<name>A0A1Y2FB99_9BASI</name>
<keyword evidence="6" id="KW-0862">Zinc</keyword>
<dbReference type="PROSITE" id="PS50157">
    <property type="entry name" value="ZINC_FINGER_C2H2_2"/>
    <property type="match status" value="2"/>
</dbReference>
<comment type="caution">
    <text evidence="13">The sequence shown here is derived from an EMBL/GenBank/DDBJ whole genome shotgun (WGS) entry which is preliminary data.</text>
</comment>
<proteinExistence type="inferred from homology"/>
<comment type="similarity">
    <text evidence="2">Belongs to the krueppel C2H2-type zinc-finger protein family.</text>
</comment>
<keyword evidence="8" id="KW-0804">Transcription</keyword>
<keyword evidence="7" id="KW-0805">Transcription regulation</keyword>
<dbReference type="Pfam" id="PF00096">
    <property type="entry name" value="zf-C2H2"/>
    <property type="match status" value="2"/>
</dbReference>
<keyword evidence="4" id="KW-0677">Repeat</keyword>
<evidence type="ECO:0000256" key="2">
    <source>
        <dbReference type="ARBA" id="ARBA00006991"/>
    </source>
</evidence>
<dbReference type="PROSITE" id="PS00028">
    <property type="entry name" value="ZINC_FINGER_C2H2_1"/>
    <property type="match status" value="2"/>
</dbReference>
<evidence type="ECO:0000256" key="8">
    <source>
        <dbReference type="ARBA" id="ARBA00023163"/>
    </source>
</evidence>
<dbReference type="SMART" id="SM00355">
    <property type="entry name" value="ZnF_C2H2"/>
    <property type="match status" value="2"/>
</dbReference>
<feature type="compositionally biased region" description="Basic residues" evidence="11">
    <location>
        <begin position="310"/>
        <end position="321"/>
    </location>
</feature>
<feature type="compositionally biased region" description="Low complexity" evidence="11">
    <location>
        <begin position="130"/>
        <end position="154"/>
    </location>
</feature>
<evidence type="ECO:0000256" key="7">
    <source>
        <dbReference type="ARBA" id="ARBA00023015"/>
    </source>
</evidence>
<evidence type="ECO:0000256" key="4">
    <source>
        <dbReference type="ARBA" id="ARBA00022737"/>
    </source>
</evidence>
<reference evidence="13 14" key="1">
    <citation type="submission" date="2016-07" db="EMBL/GenBank/DDBJ databases">
        <title>Pervasive Adenine N6-methylation of Active Genes in Fungi.</title>
        <authorList>
            <consortium name="DOE Joint Genome Institute"/>
            <person name="Mondo S.J."/>
            <person name="Dannebaum R.O."/>
            <person name="Kuo R.C."/>
            <person name="Labutti K."/>
            <person name="Haridas S."/>
            <person name="Kuo A."/>
            <person name="Salamov A."/>
            <person name="Ahrendt S.R."/>
            <person name="Lipzen A."/>
            <person name="Sullivan W."/>
            <person name="Andreopoulos W.B."/>
            <person name="Clum A."/>
            <person name="Lindquist E."/>
            <person name="Daum C."/>
            <person name="Ramamoorthy G.K."/>
            <person name="Gryganskyi A."/>
            <person name="Culley D."/>
            <person name="Magnuson J.K."/>
            <person name="James T.Y."/>
            <person name="O'Malley M.A."/>
            <person name="Stajich J.E."/>
            <person name="Spatafora J.W."/>
            <person name="Visel A."/>
            <person name="Grigoriev I.V."/>
        </authorList>
    </citation>
    <scope>NUCLEOTIDE SEQUENCE [LARGE SCALE GENOMIC DNA]</scope>
    <source>
        <strain evidence="13 14">62-1032</strain>
    </source>
</reference>
<dbReference type="FunFam" id="3.30.160.60:FF:000761">
    <property type="entry name" value="Zinc finger protein 449"/>
    <property type="match status" value="1"/>
</dbReference>
<dbReference type="GO" id="GO:0005634">
    <property type="term" value="C:nucleus"/>
    <property type="evidence" value="ECO:0007669"/>
    <property type="project" value="UniProtKB-SubCell"/>
</dbReference>
<gene>
    <name evidence="13" type="ORF">BCR35DRAFT_304058</name>
</gene>
<feature type="compositionally biased region" description="Polar residues" evidence="11">
    <location>
        <begin position="55"/>
        <end position="67"/>
    </location>
</feature>
<dbReference type="GO" id="GO:0008270">
    <property type="term" value="F:zinc ion binding"/>
    <property type="evidence" value="ECO:0007669"/>
    <property type="project" value="UniProtKB-KW"/>
</dbReference>
<dbReference type="PANTHER" id="PTHR16515">
    <property type="entry name" value="PR DOMAIN ZINC FINGER PROTEIN"/>
    <property type="match status" value="1"/>
</dbReference>
<evidence type="ECO:0000313" key="14">
    <source>
        <dbReference type="Proteomes" id="UP000193467"/>
    </source>
</evidence>
<keyword evidence="5 10" id="KW-0863">Zinc-finger</keyword>
<evidence type="ECO:0000256" key="5">
    <source>
        <dbReference type="ARBA" id="ARBA00022771"/>
    </source>
</evidence>
<sequence length="444" mass="47618">MDSTPAPRSPRLSHLDIFPPQPRRRSGPPGEQLSSSSSVLYAENDLERRGGTATIELQRSAAPSFSPTRLRLSPGETTHHARALATEMSGLGDQRQVAEQQQQQRDSTTHMYSHWSYSPFPAGQLPPRGAPNSLPSPSLSSFSSAGSSYGSAASTCHPTDRHPPAYPSYTHPNPLPSMRSPPRRPPPAAPDSTLEHARSSPFPDQHHQQPTTAAAEDHEWSIRSAQALRNLAHVAAEAEGQDFGAAGGGKGFASGLTAPGEDSDGTPMRWYSPSPPPEGIWDDERPFEEKGQAPEVGDSHEVSKGAGTAKGKKGKPGKKTKKNEDAVDAVARKYVCQECRKSFARPSALVVHERSHSQIQPHVCPVCQRPFNVPSNLRRHQRLYNHHDSTLSPADAHPSPSDEPAPPTVSVSGPPPASLARLLLPIDLPSAQIGSPAFADSESS</sequence>
<dbReference type="STRING" id="106004.A0A1Y2FB99"/>
<keyword evidence="9" id="KW-0539">Nucleus</keyword>
<evidence type="ECO:0000256" key="3">
    <source>
        <dbReference type="ARBA" id="ARBA00022723"/>
    </source>
</evidence>
<dbReference type="InterPro" id="IPR036236">
    <property type="entry name" value="Znf_C2H2_sf"/>
</dbReference>
<feature type="domain" description="C2H2-type" evidence="12">
    <location>
        <begin position="362"/>
        <end position="386"/>
    </location>
</feature>
<evidence type="ECO:0000256" key="1">
    <source>
        <dbReference type="ARBA" id="ARBA00004123"/>
    </source>
</evidence>
<feature type="region of interest" description="Disordered" evidence="11">
    <location>
        <begin position="242"/>
        <end position="327"/>
    </location>
</feature>
<protein>
    <recommendedName>
        <fullName evidence="12">C2H2-type domain-containing protein</fullName>
    </recommendedName>
</protein>
<evidence type="ECO:0000256" key="10">
    <source>
        <dbReference type="PROSITE-ProRule" id="PRU00042"/>
    </source>
</evidence>
<feature type="region of interest" description="Disordered" evidence="11">
    <location>
        <begin position="388"/>
        <end position="416"/>
    </location>
</feature>
<evidence type="ECO:0000313" key="13">
    <source>
        <dbReference type="EMBL" id="ORY81212.1"/>
    </source>
</evidence>
<comment type="subcellular location">
    <subcellularLocation>
        <location evidence="1">Nucleus</location>
    </subcellularLocation>
</comment>
<dbReference type="Gene3D" id="3.30.160.60">
    <property type="entry name" value="Classic Zinc Finger"/>
    <property type="match status" value="2"/>
</dbReference>
<feature type="compositionally biased region" description="Basic and acidic residues" evidence="11">
    <location>
        <begin position="282"/>
        <end position="303"/>
    </location>
</feature>
<dbReference type="GO" id="GO:0010468">
    <property type="term" value="P:regulation of gene expression"/>
    <property type="evidence" value="ECO:0007669"/>
    <property type="project" value="TreeGrafter"/>
</dbReference>
<dbReference type="PANTHER" id="PTHR16515:SF66">
    <property type="entry name" value="C2H2-TYPE DOMAIN-CONTAINING PROTEIN"/>
    <property type="match status" value="1"/>
</dbReference>
<dbReference type="InterPro" id="IPR050331">
    <property type="entry name" value="Zinc_finger"/>
</dbReference>
<evidence type="ECO:0000256" key="11">
    <source>
        <dbReference type="SAM" id="MobiDB-lite"/>
    </source>
</evidence>
<dbReference type="EMBL" id="MCGR01000023">
    <property type="protein sequence ID" value="ORY81212.1"/>
    <property type="molecule type" value="Genomic_DNA"/>
</dbReference>
<keyword evidence="3" id="KW-0479">Metal-binding</keyword>
<organism evidence="13 14">
    <name type="scientific">Leucosporidium creatinivorum</name>
    <dbReference type="NCBI Taxonomy" id="106004"/>
    <lineage>
        <taxon>Eukaryota</taxon>
        <taxon>Fungi</taxon>
        <taxon>Dikarya</taxon>
        <taxon>Basidiomycota</taxon>
        <taxon>Pucciniomycotina</taxon>
        <taxon>Microbotryomycetes</taxon>
        <taxon>Leucosporidiales</taxon>
        <taxon>Leucosporidium</taxon>
    </lineage>
</organism>
<dbReference type="Proteomes" id="UP000193467">
    <property type="component" value="Unassembled WGS sequence"/>
</dbReference>
<dbReference type="AlphaFoldDB" id="A0A1Y2FB99"/>
<dbReference type="SUPFAM" id="SSF57667">
    <property type="entry name" value="beta-beta-alpha zinc fingers"/>
    <property type="match status" value="1"/>
</dbReference>
<dbReference type="InParanoid" id="A0A1Y2FB99"/>
<feature type="region of interest" description="Disordered" evidence="11">
    <location>
        <begin position="1"/>
        <end position="221"/>
    </location>
</feature>
<evidence type="ECO:0000259" key="12">
    <source>
        <dbReference type="PROSITE" id="PS50157"/>
    </source>
</evidence>